<dbReference type="Pfam" id="PF19785">
    <property type="entry name" value="UPF0738"/>
    <property type="match status" value="1"/>
</dbReference>
<protein>
    <submittedName>
        <fullName evidence="1">Uncharacterized protein</fullName>
    </submittedName>
</protein>
<accession>A0A248TDJ9</accession>
<dbReference type="RefSeq" id="WP_095369787.1">
    <property type="nucleotide sequence ID" value="NZ_CP022983.1"/>
</dbReference>
<gene>
    <name evidence="1" type="ORF">CKF48_02025</name>
</gene>
<dbReference type="EMBL" id="CP022983">
    <property type="protein sequence ID" value="ASV66212.1"/>
    <property type="molecule type" value="Genomic_DNA"/>
</dbReference>
<dbReference type="InterPro" id="IPR020908">
    <property type="entry name" value="UPF0738"/>
</dbReference>
<dbReference type="OrthoDB" id="2966478at2"/>
<name>A0A248TDJ9_9BACI</name>
<reference evidence="1 2" key="1">
    <citation type="submission" date="2017-08" db="EMBL/GenBank/DDBJ databases">
        <title>Complete Genome Sequence of Bacillus kochii Oregon-R-modENCODE STRAIN BDGP4, isolated from Drosophila melanogaster gut.</title>
        <authorList>
            <person name="Wan K.H."/>
            <person name="Yu C."/>
            <person name="Park S."/>
            <person name="Hammonds A.S."/>
            <person name="Booth B.W."/>
            <person name="Celniker S.E."/>
        </authorList>
    </citation>
    <scope>NUCLEOTIDE SEQUENCE [LARGE SCALE GENOMIC DNA]</scope>
    <source>
        <strain evidence="1 2">BDGP4</strain>
    </source>
</reference>
<sequence length="124" mass="14681">MNKKVEVQSALWNDEGKELLLEIDSTLSVNDFEPREQMLVDSDHLSFIYITEKNDDYTYIMLHESLWQQLKQALVFNGEVYLHDGKEKLKLPLFQEELQYLIENIRGNSNYGDEMVEKVEAMFE</sequence>
<dbReference type="Proteomes" id="UP000215137">
    <property type="component" value="Chromosome"/>
</dbReference>
<organism evidence="1 2">
    <name type="scientific">Cytobacillus kochii</name>
    <dbReference type="NCBI Taxonomy" id="859143"/>
    <lineage>
        <taxon>Bacteria</taxon>
        <taxon>Bacillati</taxon>
        <taxon>Bacillota</taxon>
        <taxon>Bacilli</taxon>
        <taxon>Bacillales</taxon>
        <taxon>Bacillaceae</taxon>
        <taxon>Cytobacillus</taxon>
    </lineage>
</organism>
<dbReference type="KEGG" id="bko:CKF48_02025"/>
<dbReference type="AlphaFoldDB" id="A0A248TDJ9"/>
<evidence type="ECO:0000313" key="2">
    <source>
        <dbReference type="Proteomes" id="UP000215137"/>
    </source>
</evidence>
<evidence type="ECO:0000313" key="1">
    <source>
        <dbReference type="EMBL" id="ASV66212.1"/>
    </source>
</evidence>
<proteinExistence type="predicted"/>
<keyword evidence="2" id="KW-1185">Reference proteome</keyword>